<proteinExistence type="predicted"/>
<protein>
    <submittedName>
        <fullName evidence="1">Uncharacterized protein</fullName>
    </submittedName>
</protein>
<dbReference type="RefSeq" id="WP_203858326.1">
    <property type="nucleotide sequence ID" value="NZ_BAAAZQ010000001.1"/>
</dbReference>
<dbReference type="EMBL" id="BONX01000023">
    <property type="protein sequence ID" value="GIG96788.1"/>
    <property type="molecule type" value="Genomic_DNA"/>
</dbReference>
<comment type="caution">
    <text evidence="1">The sequence shown here is derived from an EMBL/GenBank/DDBJ whole genome shotgun (WGS) entry which is preliminary data.</text>
</comment>
<evidence type="ECO:0000313" key="2">
    <source>
        <dbReference type="Proteomes" id="UP000621500"/>
    </source>
</evidence>
<keyword evidence="2" id="KW-1185">Reference proteome</keyword>
<accession>A0ABQ4EQ52</accession>
<reference evidence="1 2" key="1">
    <citation type="submission" date="2021-01" db="EMBL/GenBank/DDBJ databases">
        <title>Whole genome shotgun sequence of Plantactinospora mayteni NBRC 109088.</title>
        <authorList>
            <person name="Komaki H."/>
            <person name="Tamura T."/>
        </authorList>
    </citation>
    <scope>NUCLEOTIDE SEQUENCE [LARGE SCALE GENOMIC DNA]</scope>
    <source>
        <strain evidence="1 2">NBRC 109088</strain>
    </source>
</reference>
<name>A0ABQ4EQ52_9ACTN</name>
<dbReference type="Proteomes" id="UP000621500">
    <property type="component" value="Unassembled WGS sequence"/>
</dbReference>
<evidence type="ECO:0000313" key="1">
    <source>
        <dbReference type="EMBL" id="GIG96788.1"/>
    </source>
</evidence>
<sequence length="101" mass="11039">MFRPVVAGDKRPANRLVLPTPPNMTLATALKELAEPTARGILESHGIPLWAWHRLREGGRGGTLFVDDRTELLAGRLRDFAAELQVPLTDGLVGIADEDTE</sequence>
<organism evidence="1 2">
    <name type="scientific">Plantactinospora mayteni</name>
    <dbReference type="NCBI Taxonomy" id="566021"/>
    <lineage>
        <taxon>Bacteria</taxon>
        <taxon>Bacillati</taxon>
        <taxon>Actinomycetota</taxon>
        <taxon>Actinomycetes</taxon>
        <taxon>Micromonosporales</taxon>
        <taxon>Micromonosporaceae</taxon>
        <taxon>Plantactinospora</taxon>
    </lineage>
</organism>
<gene>
    <name evidence="1" type="ORF">Pma05_33610</name>
</gene>